<sequence>MSMVKALMAMNTSVIAPNINFETPNPNIDQRVKVLTEPTPLTGDLVAVTSFSLSGTVAHVLLKRHPVVATKTKEDPKKNNARPYPRLVLVSSRTEKGIASIIQKLETMPYNNDFCSLVNQVFKEPINGLFYSGYTLLPTPTKAVHGSLLTQPIKRPVWFVYAGMGSQWPGMARELMWFAPFRQAIFECDRVYRPLGLDIVKIITSDDPTTFDDILNSFVAIVTCHIGLTEILRAVGIEPDGYLGHSLGENGVAYADGCFDIREACLGGYARGYASKVYKLEKPGLMVSVGLNYKDLTDLPPSVDIACHNSDDNTTISGAQEDVEPYLEILKAKNIFYRVVNSSFIAYHSRQVKPLAPKVLELFQQAVQNPKKRSAKWISSSIPEEEWNSPLAQYSSAEYHVNNFLHTVRFTEACAYIPENAIVIEVAPHGLMQALLRRTTKDGCVNIPLCRRQTESPANFLLAALGQLHMNGLRPNIEALYEPDSFPVPRGTPCLSPCIFWNHEDDWDSGIAPNIQNNEVTEVDLLNKEYRALFSHQVNGVVIPPLSLFLVDVYEKLCAQHHKNGLDETFVCEEYKMKSLVEVTSTGCHAQIVYNGNLMVYLDTILKIKVFLELSEDGVPVFPSMLREFIMSTNQISNLNPGCHAQIVYNGNLMVYLDTILKIKVFLELSEDGVPVFPSMLREFIMSTNQISNLNPGETVDVYLDYDTGEVFAPGVYMSRLVTSCFHYETEQQEEAKINSMNFVPHFTSLQKNIGTKKFLYCLIQLMIDNFSVKKRDAHITMVSVNSCFPADIVKHIQNKLSAVAQVEVVHSQSAAVACDLMLCSYESLSESLQLNANFVLVSASPGDVIDQAYNIVAHYQFKEEGLLLIKNKTKPLKYSVIRPQTTPQWTKCLKTKDTPLLVWESPNIDVQSTVKQINAMGHPVVCIFLLDLKAPKFSLNESFYQQQLSKQLKVNIFKNGEWGSYYYENVSPVPEMKYPIVMPEFFGSAKYLGLNLKDNTHNISNEDRKQELGHIEFSGMIEGGGRIMGLAQYDSDNCTIHPDPELTWHVPQEWNLQDAVTVPFVYTTVSETKYP</sequence>
<dbReference type="InterPro" id="IPR050091">
    <property type="entry name" value="PKS_NRPS_Biosynth_Enz"/>
</dbReference>
<dbReference type="SUPFAM" id="SSF53901">
    <property type="entry name" value="Thiolase-like"/>
    <property type="match status" value="1"/>
</dbReference>
<keyword evidence="7" id="KW-0275">Fatty acid biosynthesis</keyword>
<dbReference type="Proteomes" id="UP000079169">
    <property type="component" value="Unplaced"/>
</dbReference>
<dbReference type="Pfam" id="PF00698">
    <property type="entry name" value="Acyl_transf_1"/>
    <property type="match status" value="1"/>
</dbReference>
<evidence type="ECO:0000256" key="3">
    <source>
        <dbReference type="ARBA" id="ARBA00022832"/>
    </source>
</evidence>
<dbReference type="InterPro" id="IPR014043">
    <property type="entry name" value="Acyl_transferase_dom"/>
</dbReference>
<dbReference type="UniPathway" id="UPA00094"/>
<dbReference type="Gene3D" id="3.40.47.10">
    <property type="match status" value="1"/>
</dbReference>
<keyword evidence="6" id="KW-0443">Lipid metabolism</keyword>
<keyword evidence="5" id="KW-0560">Oxidoreductase</keyword>
<keyword evidence="10" id="KW-1185">Reference proteome</keyword>
<dbReference type="STRING" id="121845.A0A1S3DHL4"/>
<dbReference type="PANTHER" id="PTHR43775">
    <property type="entry name" value="FATTY ACID SYNTHASE"/>
    <property type="match status" value="1"/>
</dbReference>
<dbReference type="SUPFAM" id="SSF52151">
    <property type="entry name" value="FabD/lysophospholipase-like"/>
    <property type="match status" value="1"/>
</dbReference>
<organism evidence="10 11">
    <name type="scientific">Diaphorina citri</name>
    <name type="common">Asian citrus psyllid</name>
    <dbReference type="NCBI Taxonomy" id="121845"/>
    <lineage>
        <taxon>Eukaryota</taxon>
        <taxon>Metazoa</taxon>
        <taxon>Ecdysozoa</taxon>
        <taxon>Arthropoda</taxon>
        <taxon>Hexapoda</taxon>
        <taxon>Insecta</taxon>
        <taxon>Pterygota</taxon>
        <taxon>Neoptera</taxon>
        <taxon>Paraneoptera</taxon>
        <taxon>Hemiptera</taxon>
        <taxon>Sternorrhyncha</taxon>
        <taxon>Psylloidea</taxon>
        <taxon>Psyllidae</taxon>
        <taxon>Diaphorininae</taxon>
        <taxon>Diaphorina</taxon>
    </lineage>
</organism>
<evidence type="ECO:0000256" key="5">
    <source>
        <dbReference type="ARBA" id="ARBA00023002"/>
    </source>
</evidence>
<evidence type="ECO:0000256" key="6">
    <source>
        <dbReference type="ARBA" id="ARBA00023098"/>
    </source>
</evidence>
<dbReference type="InterPro" id="IPR049391">
    <property type="entry name" value="FAS_pseudo-KR"/>
</dbReference>
<feature type="domain" description="Malonyl-CoA:ACP transacylase (MAT)" evidence="9">
    <location>
        <begin position="160"/>
        <end position="454"/>
    </location>
</feature>
<keyword evidence="4" id="KW-0521">NADP</keyword>
<reference evidence="11" key="1">
    <citation type="submission" date="2025-08" db="UniProtKB">
        <authorList>
            <consortium name="RefSeq"/>
        </authorList>
    </citation>
    <scope>IDENTIFICATION</scope>
</reference>
<dbReference type="Pfam" id="PF16197">
    <property type="entry name" value="KAsynt_C_assoc"/>
    <property type="match status" value="1"/>
</dbReference>
<dbReference type="InterPro" id="IPR016039">
    <property type="entry name" value="Thiolase-like"/>
</dbReference>
<accession>A0A1S3DHL4</accession>
<dbReference type="GO" id="GO:0006633">
    <property type="term" value="P:fatty acid biosynthetic process"/>
    <property type="evidence" value="ECO:0007669"/>
    <property type="project" value="UniProtKB-UniPathway"/>
</dbReference>
<keyword evidence="3" id="KW-0276">Fatty acid metabolism</keyword>
<dbReference type="PANTHER" id="PTHR43775:SF7">
    <property type="entry name" value="FATTY ACID SYNTHASE"/>
    <property type="match status" value="1"/>
</dbReference>
<dbReference type="InterPro" id="IPR001227">
    <property type="entry name" value="Ac_transferase_dom_sf"/>
</dbReference>
<name>A0A1S3DHL4_DIACI</name>
<dbReference type="InterPro" id="IPR016036">
    <property type="entry name" value="Malonyl_transacylase_ACP-bd"/>
</dbReference>
<dbReference type="GeneID" id="103518824"/>
<proteinExistence type="predicted"/>
<dbReference type="KEGG" id="dci:103518824"/>
<dbReference type="PaxDb" id="121845-A0A1S3DHL4"/>
<dbReference type="InterPro" id="IPR016035">
    <property type="entry name" value="Acyl_Trfase/lysoPLipase"/>
</dbReference>
<dbReference type="GO" id="GO:0016491">
    <property type="term" value="F:oxidoreductase activity"/>
    <property type="evidence" value="ECO:0007669"/>
    <property type="project" value="UniProtKB-KW"/>
</dbReference>
<dbReference type="Gene3D" id="3.40.50.720">
    <property type="entry name" value="NAD(P)-binding Rossmann-like Domain"/>
    <property type="match status" value="1"/>
</dbReference>
<dbReference type="Gene3D" id="3.90.180.10">
    <property type="entry name" value="Medium-chain alcohol dehydrogenases, catalytic domain"/>
    <property type="match status" value="1"/>
</dbReference>
<evidence type="ECO:0000313" key="10">
    <source>
        <dbReference type="Proteomes" id="UP000079169"/>
    </source>
</evidence>
<evidence type="ECO:0000256" key="4">
    <source>
        <dbReference type="ARBA" id="ARBA00022857"/>
    </source>
</evidence>
<dbReference type="Pfam" id="PF21149">
    <property type="entry name" value="FAS_pseudo-KR"/>
    <property type="match status" value="1"/>
</dbReference>
<dbReference type="AlphaFoldDB" id="A0A1S3DHL4"/>
<protein>
    <submittedName>
        <fullName evidence="11">Fatty acid synthase</fullName>
    </submittedName>
</protein>
<evidence type="ECO:0000256" key="2">
    <source>
        <dbReference type="ARBA" id="ARBA00022516"/>
    </source>
</evidence>
<evidence type="ECO:0000256" key="1">
    <source>
        <dbReference type="ARBA" id="ARBA00022450"/>
    </source>
</evidence>
<dbReference type="GO" id="GO:0004312">
    <property type="term" value="F:fatty acid synthase activity"/>
    <property type="evidence" value="ECO:0007669"/>
    <property type="project" value="TreeGrafter"/>
</dbReference>
<dbReference type="SMART" id="SM00827">
    <property type="entry name" value="PKS_AT"/>
    <property type="match status" value="1"/>
</dbReference>
<dbReference type="SUPFAM" id="SSF55048">
    <property type="entry name" value="Probable ACP-binding domain of malonyl-CoA ACP transacylase"/>
    <property type="match status" value="1"/>
</dbReference>
<dbReference type="OMA" id="GCHAQIV"/>
<dbReference type="Gene3D" id="3.30.70.3290">
    <property type="match status" value="1"/>
</dbReference>
<keyword evidence="2" id="KW-0444">Lipid biosynthesis</keyword>
<gene>
    <name evidence="11" type="primary">LOC103518824</name>
</gene>
<dbReference type="InterPro" id="IPR032821">
    <property type="entry name" value="PKS_assoc"/>
</dbReference>
<keyword evidence="1" id="KW-0596">Phosphopantetheine</keyword>
<evidence type="ECO:0000313" key="11">
    <source>
        <dbReference type="RefSeq" id="XP_008482130.1"/>
    </source>
</evidence>
<dbReference type="Gene3D" id="3.40.366.10">
    <property type="entry name" value="Malonyl-Coenzyme A Acyl Carrier Protein, domain 2"/>
    <property type="match status" value="1"/>
</dbReference>
<evidence type="ECO:0000256" key="8">
    <source>
        <dbReference type="ARBA" id="ARBA00023268"/>
    </source>
</evidence>
<keyword evidence="8" id="KW-0511">Multifunctional enzyme</keyword>
<dbReference type="RefSeq" id="XP_008482130.1">
    <property type="nucleotide sequence ID" value="XM_008483908.1"/>
</dbReference>
<evidence type="ECO:0000256" key="7">
    <source>
        <dbReference type="ARBA" id="ARBA00023160"/>
    </source>
</evidence>
<evidence type="ECO:0000259" key="9">
    <source>
        <dbReference type="SMART" id="SM00827"/>
    </source>
</evidence>